<evidence type="ECO:0000256" key="3">
    <source>
        <dbReference type="ARBA" id="ARBA00022840"/>
    </source>
</evidence>
<proteinExistence type="inferred from homology"/>
<evidence type="ECO:0000256" key="2">
    <source>
        <dbReference type="ARBA" id="ARBA00022741"/>
    </source>
</evidence>
<dbReference type="PANTHER" id="PTHR14187">
    <property type="entry name" value="ALPHA KINASE/ELONGATION FACTOR 2 KINASE"/>
    <property type="match status" value="1"/>
</dbReference>
<keyword evidence="5" id="KW-1185">Reference proteome</keyword>
<dbReference type="SUPFAM" id="SSF53067">
    <property type="entry name" value="Actin-like ATPase domain"/>
    <property type="match status" value="2"/>
</dbReference>
<evidence type="ECO:0000256" key="1">
    <source>
        <dbReference type="ARBA" id="ARBA00007381"/>
    </source>
</evidence>
<evidence type="ECO:0000313" key="5">
    <source>
        <dbReference type="Proteomes" id="UP001159427"/>
    </source>
</evidence>
<keyword evidence="3" id="KW-0067">ATP-binding</keyword>
<sequence>MAFRDVDRYEAVEEYHNEPISQRFHHLNLNQNRDQYDVVVAIDFGTSFSGFAFSFNHRDGSENIYMNRAWGSAQGYSTLKTPTCILLSPQKKFIKFGFEAAEKYAELEEARDRTFYFFDRFKMMLHGSEETLNRHTLLEARNGKRLRALDIFSYALDYLKTKALQRLHEQSGVEYTAKEVRWVVTVPAIWKQSAKQFMREAAYQAGLADESNSSQLIIALEPEAAAVYCRQSKMREFVEGKGEEIVKDTLAPVKTQYLVIDNGGGTMDITAHEIEENENIVEINHPTGGDFGGTKVDEQFQILLDKIFGKDFMDLFRRSHPSDWLELINDFEVKKRAHRVIEGELTRIRLPANFINLLRHDHGYDNNTITKQHFKLEEVKISKDYLCLSSKVVKSLFEPAISAIIQHLQELLRKKELKGIKLLFLVGGFSESPLLQAKVREKIKGKYILVPNDAQTAVVKGAVMFGKRPNIVAERRLNETYGTDICADFKPGFHDPLKLIFVDGKAKCKDVFSAFVTKNEKIKTGEYKKTSRYSPIRPSQTEIGFNFYTSKKTDVLYTTDRGVRKLPAYMSVKSPDTSKGTNRLVELRLYFDTEMKVIGVDLETGNEAHTYIDFLSHPVTLDP</sequence>
<dbReference type="Proteomes" id="UP001159427">
    <property type="component" value="Unassembled WGS sequence"/>
</dbReference>
<dbReference type="Gene3D" id="3.90.640.10">
    <property type="entry name" value="Actin, Chain A, domain 4"/>
    <property type="match status" value="1"/>
</dbReference>
<comment type="similarity">
    <text evidence="1">Belongs to the heat shock protein 70 family.</text>
</comment>
<protein>
    <recommendedName>
        <fullName evidence="6">Heat shock 70 kDa protein 12A</fullName>
    </recommendedName>
</protein>
<evidence type="ECO:0008006" key="6">
    <source>
        <dbReference type="Google" id="ProtNLM"/>
    </source>
</evidence>
<dbReference type="InterPro" id="IPR043129">
    <property type="entry name" value="ATPase_NBD"/>
</dbReference>
<comment type="caution">
    <text evidence="4">The sequence shown here is derived from an EMBL/GenBank/DDBJ whole genome shotgun (WGS) entry which is preliminary data.</text>
</comment>
<keyword evidence="2" id="KW-0547">Nucleotide-binding</keyword>
<dbReference type="CDD" id="cd10229">
    <property type="entry name" value="ASKHA_NBD_HSP70_HSPA12"/>
    <property type="match status" value="1"/>
</dbReference>
<name>A0ABN8M9P7_9CNID</name>
<dbReference type="Pfam" id="PF00012">
    <property type="entry name" value="HSP70"/>
    <property type="match status" value="1"/>
</dbReference>
<reference evidence="4 5" key="1">
    <citation type="submission" date="2022-05" db="EMBL/GenBank/DDBJ databases">
        <authorList>
            <consortium name="Genoscope - CEA"/>
            <person name="William W."/>
        </authorList>
    </citation>
    <scope>NUCLEOTIDE SEQUENCE [LARGE SCALE GENOMIC DNA]</scope>
</reference>
<gene>
    <name evidence="4" type="ORF">PEVE_00028409</name>
</gene>
<dbReference type="EMBL" id="CALNXI010000394">
    <property type="protein sequence ID" value="CAH3026207.1"/>
    <property type="molecule type" value="Genomic_DNA"/>
</dbReference>
<accession>A0ABN8M9P7</accession>
<dbReference type="PANTHER" id="PTHR14187:SF5">
    <property type="entry name" value="HEAT SHOCK 70 KDA PROTEIN 12A"/>
    <property type="match status" value="1"/>
</dbReference>
<dbReference type="Gene3D" id="3.30.420.40">
    <property type="match status" value="2"/>
</dbReference>
<organism evidence="4 5">
    <name type="scientific">Porites evermanni</name>
    <dbReference type="NCBI Taxonomy" id="104178"/>
    <lineage>
        <taxon>Eukaryota</taxon>
        <taxon>Metazoa</taxon>
        <taxon>Cnidaria</taxon>
        <taxon>Anthozoa</taxon>
        <taxon>Hexacorallia</taxon>
        <taxon>Scleractinia</taxon>
        <taxon>Fungiina</taxon>
        <taxon>Poritidae</taxon>
        <taxon>Porites</taxon>
    </lineage>
</organism>
<evidence type="ECO:0000313" key="4">
    <source>
        <dbReference type="EMBL" id="CAH3026207.1"/>
    </source>
</evidence>
<dbReference type="InterPro" id="IPR013126">
    <property type="entry name" value="Hsp_70_fam"/>
</dbReference>